<reference evidence="2 4" key="3">
    <citation type="submission" date="2016-01" db="EMBL/GenBank/DDBJ databases">
        <title>Biosynthesis of antibiotic leucinostatins and their inhibition on Phytophthora in bio-control Purpureocillium lilacinum.</title>
        <authorList>
            <person name="Wang G."/>
            <person name="Liu Z."/>
            <person name="Lin R."/>
            <person name="Li E."/>
            <person name="Mao Z."/>
            <person name="Ling J."/>
            <person name="Yin W."/>
            <person name="Xie B."/>
        </authorList>
    </citation>
    <scope>NUCLEOTIDE SEQUENCE [LARGE SCALE GENOMIC DNA]</scope>
    <source>
        <strain evidence="2">PLBJ-1</strain>
    </source>
</reference>
<sequence length="212" mass="23205">MAASFVTGPIPRRQFTITRPTFGQHYDVVSRDGQEHLFYIDVSCSFSRSRPDLTVYAGPNTAAPVVAVAHMPKLSGPFKIGLGDPVSHPNAVRWEDMTREGFAGTEHRWAVTLAPELNRGARRKNLVWKRTSSVAADGMRISSLAPRNFKLVDVETSEVLAVFTSERGHSACGVLQVNTLWGPDFDLMVLTTCVATYEKARRRSSGAAAVTA</sequence>
<dbReference type="Proteomes" id="UP001287286">
    <property type="component" value="Unassembled WGS sequence"/>
</dbReference>
<dbReference type="EMBL" id="LSBH01000001">
    <property type="protein sequence ID" value="OAQ88010.1"/>
    <property type="molecule type" value="Genomic_DNA"/>
</dbReference>
<evidence type="ECO:0000313" key="3">
    <source>
        <dbReference type="EMBL" id="PWI66816.1"/>
    </source>
</evidence>
<dbReference type="EMBL" id="LCWV01000022">
    <property type="protein sequence ID" value="PWI66816.1"/>
    <property type="molecule type" value="Genomic_DNA"/>
</dbReference>
<proteinExistence type="predicted"/>
<evidence type="ECO:0000313" key="5">
    <source>
        <dbReference type="Proteomes" id="UP000245956"/>
    </source>
</evidence>
<organism evidence="2 4">
    <name type="scientific">Purpureocillium lilacinum</name>
    <name type="common">Paecilomyces lilacinus</name>
    <dbReference type="NCBI Taxonomy" id="33203"/>
    <lineage>
        <taxon>Eukaryota</taxon>
        <taxon>Fungi</taxon>
        <taxon>Dikarya</taxon>
        <taxon>Ascomycota</taxon>
        <taxon>Pezizomycotina</taxon>
        <taxon>Sordariomycetes</taxon>
        <taxon>Hypocreomycetidae</taxon>
        <taxon>Hypocreales</taxon>
        <taxon>Ophiocordycipitaceae</taxon>
        <taxon>Purpureocillium</taxon>
    </lineage>
</organism>
<reference evidence="3 5" key="2">
    <citation type="journal article" date="2016" name="Front. Microbiol.">
        <title>Genome and transcriptome sequences reveal the specific parasitism of the nematophagous Purpureocillium lilacinum 36-1.</title>
        <authorList>
            <person name="Xie J."/>
            <person name="Li S."/>
            <person name="Mo C."/>
            <person name="Xiao X."/>
            <person name="Peng D."/>
            <person name="Wang G."/>
            <person name="Xiao Y."/>
        </authorList>
    </citation>
    <scope>NUCLEOTIDE SEQUENCE [LARGE SCALE GENOMIC DNA]</scope>
    <source>
        <strain evidence="3 5">36-1</strain>
    </source>
</reference>
<protein>
    <submittedName>
        <fullName evidence="2">Uncharacterized protein</fullName>
    </submittedName>
</protein>
<dbReference type="OrthoDB" id="3431997at2759"/>
<evidence type="ECO:0000313" key="6">
    <source>
        <dbReference type="Proteomes" id="UP001287286"/>
    </source>
</evidence>
<dbReference type="Proteomes" id="UP000245956">
    <property type="component" value="Unassembled WGS sequence"/>
</dbReference>
<keyword evidence="6" id="KW-1185">Reference proteome</keyword>
<evidence type="ECO:0000313" key="1">
    <source>
        <dbReference type="EMBL" id="KAK4090907.1"/>
    </source>
</evidence>
<name>A0A179HER3_PURLI</name>
<comment type="caution">
    <text evidence="2">The sequence shown here is derived from an EMBL/GenBank/DDBJ whole genome shotgun (WGS) entry which is preliminary data.</text>
</comment>
<evidence type="ECO:0000313" key="4">
    <source>
        <dbReference type="Proteomes" id="UP000078240"/>
    </source>
</evidence>
<reference evidence="3" key="1">
    <citation type="submission" date="2015-05" db="EMBL/GenBank/DDBJ databases">
        <authorList>
            <person name="Wang D.B."/>
            <person name="Wang M."/>
        </authorList>
    </citation>
    <scope>NUCLEOTIDE SEQUENCE</scope>
    <source>
        <strain evidence="3">36-1</strain>
    </source>
</reference>
<accession>A0A179HER3</accession>
<dbReference type="EMBL" id="JAWRVI010000013">
    <property type="protein sequence ID" value="KAK4090907.1"/>
    <property type="molecule type" value="Genomic_DNA"/>
</dbReference>
<evidence type="ECO:0000313" key="2">
    <source>
        <dbReference type="EMBL" id="OAQ88010.1"/>
    </source>
</evidence>
<reference evidence="1 6" key="5">
    <citation type="journal article" date="2024" name="Microbiol. Resour. Announc.">
        <title>Genome annotations for the ascomycete fungi Trichoderma harzianum, Trichoderma aggressivum, and Purpureocillium lilacinum.</title>
        <authorList>
            <person name="Beijen E.P.W."/>
            <person name="Ohm R.A."/>
        </authorList>
    </citation>
    <scope>NUCLEOTIDE SEQUENCE [LARGE SCALE GENOMIC DNA]</scope>
    <source>
        <strain evidence="1 6">CBS 150709</strain>
    </source>
</reference>
<reference evidence="1" key="4">
    <citation type="submission" date="2023-11" db="EMBL/GenBank/DDBJ databases">
        <authorList>
            <person name="Beijen E."/>
            <person name="Ohm R.A."/>
        </authorList>
    </citation>
    <scope>NUCLEOTIDE SEQUENCE</scope>
    <source>
        <strain evidence="1">CBS 150709</strain>
    </source>
</reference>
<dbReference type="Proteomes" id="UP000078240">
    <property type="component" value="Unassembled WGS sequence"/>
</dbReference>
<dbReference type="AlphaFoldDB" id="A0A179HER3"/>
<gene>
    <name evidence="3" type="ORF">PCL_04660</name>
    <name evidence="1" type="ORF">Purlil1_4487</name>
    <name evidence="2" type="ORF">VFPBJ_02051</name>
</gene>